<accession>A0AAV9PFE3</accession>
<dbReference type="RefSeq" id="XP_064659733.1">
    <property type="nucleotide sequence ID" value="XM_064802372.1"/>
</dbReference>
<keyword evidence="1" id="KW-0175">Coiled coil</keyword>
<sequence>MKITKILRNISIKLGLSSVTREPIISEPTDFFHAAHASSDFPKCPNRSPFFPSTPTLRPHRKLSKQATHTIDLPCVSLATPEHTLSGLVVANPDPSLSHTANPDPGLPTIAEEDLHAELNDLRHFHRTHAPTLATLHRDLECQQKITAVLQQSNCYGPGKLKQLISSLTTQLHDQSTELEDFKSKHTTLATTADLKDEILRTRSVLEHAVEDVRQTREALELAVEEVEQKAREWRGRMEEVGRLGREVERRERGLGCWWGRDSFSLLGAGDGGEGRDSFALGEGVEGRELI</sequence>
<evidence type="ECO:0000313" key="2">
    <source>
        <dbReference type="EMBL" id="KAK5170535.1"/>
    </source>
</evidence>
<name>A0AAV9PFE3_9PEZI</name>
<proteinExistence type="predicted"/>
<feature type="coiled-coil region" evidence="1">
    <location>
        <begin position="206"/>
        <end position="244"/>
    </location>
</feature>
<reference evidence="2 3" key="1">
    <citation type="submission" date="2023-08" db="EMBL/GenBank/DDBJ databases">
        <title>Black Yeasts Isolated from many extreme environments.</title>
        <authorList>
            <person name="Coleine C."/>
            <person name="Stajich J.E."/>
            <person name="Selbmann L."/>
        </authorList>
    </citation>
    <scope>NUCLEOTIDE SEQUENCE [LARGE SCALE GENOMIC DNA]</scope>
    <source>
        <strain evidence="2 3">CCFEE 5935</strain>
    </source>
</reference>
<dbReference type="Proteomes" id="UP001337655">
    <property type="component" value="Unassembled WGS sequence"/>
</dbReference>
<dbReference type="EMBL" id="JAVRRT010000007">
    <property type="protein sequence ID" value="KAK5170535.1"/>
    <property type="molecule type" value="Genomic_DNA"/>
</dbReference>
<comment type="caution">
    <text evidence="2">The sequence shown here is derived from an EMBL/GenBank/DDBJ whole genome shotgun (WGS) entry which is preliminary data.</text>
</comment>
<protein>
    <submittedName>
        <fullName evidence="2">Uncharacterized protein</fullName>
    </submittedName>
</protein>
<gene>
    <name evidence="2" type="ORF">LTR77_005123</name>
</gene>
<evidence type="ECO:0000313" key="3">
    <source>
        <dbReference type="Proteomes" id="UP001337655"/>
    </source>
</evidence>
<organism evidence="2 3">
    <name type="scientific">Saxophila tyrrhenica</name>
    <dbReference type="NCBI Taxonomy" id="1690608"/>
    <lineage>
        <taxon>Eukaryota</taxon>
        <taxon>Fungi</taxon>
        <taxon>Dikarya</taxon>
        <taxon>Ascomycota</taxon>
        <taxon>Pezizomycotina</taxon>
        <taxon>Dothideomycetes</taxon>
        <taxon>Dothideomycetidae</taxon>
        <taxon>Mycosphaerellales</taxon>
        <taxon>Extremaceae</taxon>
        <taxon>Saxophila</taxon>
    </lineage>
</organism>
<dbReference type="AlphaFoldDB" id="A0AAV9PFE3"/>
<evidence type="ECO:0000256" key="1">
    <source>
        <dbReference type="SAM" id="Coils"/>
    </source>
</evidence>
<keyword evidence="3" id="KW-1185">Reference proteome</keyword>
<dbReference type="GeneID" id="89926467"/>